<keyword evidence="1" id="KW-0808">Transferase</keyword>
<gene>
    <name evidence="4" type="ORF">MNBD_ALPHA08-1622</name>
</gene>
<evidence type="ECO:0000256" key="2">
    <source>
        <dbReference type="ARBA" id="ARBA00023315"/>
    </source>
</evidence>
<dbReference type="Pfam" id="PF00583">
    <property type="entry name" value="Acetyltransf_1"/>
    <property type="match status" value="1"/>
</dbReference>
<organism evidence="4">
    <name type="scientific">hydrothermal vent metagenome</name>
    <dbReference type="NCBI Taxonomy" id="652676"/>
    <lineage>
        <taxon>unclassified sequences</taxon>
        <taxon>metagenomes</taxon>
        <taxon>ecological metagenomes</taxon>
    </lineage>
</organism>
<feature type="domain" description="N-acetyltransferase" evidence="3">
    <location>
        <begin position="6"/>
        <end position="154"/>
    </location>
</feature>
<dbReference type="Gene3D" id="3.40.630.30">
    <property type="match status" value="1"/>
</dbReference>
<dbReference type="PANTHER" id="PTHR43877:SF2">
    <property type="entry name" value="AMINOALKYLPHOSPHONATE N-ACETYLTRANSFERASE-RELATED"/>
    <property type="match status" value="1"/>
</dbReference>
<dbReference type="GO" id="GO:0016747">
    <property type="term" value="F:acyltransferase activity, transferring groups other than amino-acyl groups"/>
    <property type="evidence" value="ECO:0007669"/>
    <property type="project" value="InterPro"/>
</dbReference>
<dbReference type="PROSITE" id="PS51186">
    <property type="entry name" value="GNAT"/>
    <property type="match status" value="1"/>
</dbReference>
<dbReference type="SUPFAM" id="SSF55729">
    <property type="entry name" value="Acyl-CoA N-acyltransferases (Nat)"/>
    <property type="match status" value="1"/>
</dbReference>
<accession>A0A3B0R7V4</accession>
<evidence type="ECO:0000259" key="3">
    <source>
        <dbReference type="PROSITE" id="PS51186"/>
    </source>
</evidence>
<dbReference type="InterPro" id="IPR050832">
    <property type="entry name" value="Bact_Acetyltransf"/>
</dbReference>
<protein>
    <recommendedName>
        <fullName evidence="3">N-acetyltransferase domain-containing protein</fullName>
    </recommendedName>
</protein>
<name>A0A3B0R7V4_9ZZZZ</name>
<dbReference type="PANTHER" id="PTHR43877">
    <property type="entry name" value="AMINOALKYLPHOSPHONATE N-ACETYLTRANSFERASE-RELATED-RELATED"/>
    <property type="match status" value="1"/>
</dbReference>
<reference evidence="4" key="1">
    <citation type="submission" date="2018-06" db="EMBL/GenBank/DDBJ databases">
        <authorList>
            <person name="Zhirakovskaya E."/>
        </authorList>
    </citation>
    <scope>NUCLEOTIDE SEQUENCE</scope>
</reference>
<dbReference type="InterPro" id="IPR016181">
    <property type="entry name" value="Acyl_CoA_acyltransferase"/>
</dbReference>
<sequence>MNHENLNLRLATKADVAEIRMLLNADKLGQSREDMSIEGLQKYLKAFEAIKSSPDNQLWVAEIKGKVVGTWQVTFIPYLSRGGNTRCLIEAVRTARDSRGQGIGRQMMEFALDQARQHGCVLAQLTTDKVRPDAHRFYQSLGFQSTHEGMKIHL</sequence>
<dbReference type="CDD" id="cd04301">
    <property type="entry name" value="NAT_SF"/>
    <property type="match status" value="1"/>
</dbReference>
<dbReference type="AlphaFoldDB" id="A0A3B0R7V4"/>
<evidence type="ECO:0000313" key="4">
    <source>
        <dbReference type="EMBL" id="VAV89280.1"/>
    </source>
</evidence>
<proteinExistence type="predicted"/>
<keyword evidence="2" id="KW-0012">Acyltransferase</keyword>
<evidence type="ECO:0000256" key="1">
    <source>
        <dbReference type="ARBA" id="ARBA00022679"/>
    </source>
</evidence>
<dbReference type="EMBL" id="UOEC01000058">
    <property type="protein sequence ID" value="VAV89280.1"/>
    <property type="molecule type" value="Genomic_DNA"/>
</dbReference>
<dbReference type="InterPro" id="IPR000182">
    <property type="entry name" value="GNAT_dom"/>
</dbReference>